<comment type="caution">
    <text evidence="8">The sequence shown here is derived from an EMBL/GenBank/DDBJ whole genome shotgun (WGS) entry which is preliminary data.</text>
</comment>
<feature type="site" description="Activates thiol group during catalysis" evidence="5">
    <location>
        <position position="182"/>
    </location>
</feature>
<evidence type="ECO:0000259" key="7">
    <source>
        <dbReference type="SMART" id="SM00846"/>
    </source>
</evidence>
<dbReference type="Gene3D" id="3.30.360.10">
    <property type="entry name" value="Dihydrodipicolinate Reductase, domain 2"/>
    <property type="match status" value="1"/>
</dbReference>
<evidence type="ECO:0000256" key="4">
    <source>
        <dbReference type="PIRSR" id="PIRSR000149-3"/>
    </source>
</evidence>
<keyword evidence="4" id="KW-0520">NAD</keyword>
<comment type="similarity">
    <text evidence="6">Belongs to the glyceraldehyde-3-phosphate dehydrogenase family.</text>
</comment>
<evidence type="ECO:0000256" key="6">
    <source>
        <dbReference type="RuleBase" id="RU000397"/>
    </source>
</evidence>
<keyword evidence="2 8" id="KW-0560">Oxidoreductase</keyword>
<dbReference type="OrthoDB" id="9803304at2"/>
<dbReference type="SUPFAM" id="SSF51735">
    <property type="entry name" value="NAD(P)-binding Rossmann-fold domains"/>
    <property type="match status" value="1"/>
</dbReference>
<dbReference type="AlphaFoldDB" id="A0A081G316"/>
<evidence type="ECO:0000256" key="3">
    <source>
        <dbReference type="PIRSR" id="PIRSR000149-1"/>
    </source>
</evidence>
<evidence type="ECO:0000256" key="5">
    <source>
        <dbReference type="PIRSR" id="PIRSR000149-4"/>
    </source>
</evidence>
<keyword evidence="4" id="KW-0547">Nucleotide-binding</keyword>
<dbReference type="InterPro" id="IPR036291">
    <property type="entry name" value="NAD(P)-bd_dom_sf"/>
</dbReference>
<gene>
    <name evidence="8" type="ORF">ADIMK_0873</name>
</gene>
<sequence length="339" mass="37822">MAYRVAINGYGRIGQSVLRAIYERGLQHKLQVVALNELSDIDTLTYLTRYDTTHGRFPLPVDNDGEHLLVAGDRIRVLNQEDPRQLPWAELDVDLVIECSGSFSSRAIAEQHLQAGAKRLLFSQPAQPDVDATIVFGVNQQSLKASDRIVSAASCTTNCVIPILDLLDRHFGIEQGLTTTIHSAMNDQPVIDSYHRTDLRLTRSALQSIIPVDTGLDRGIDRLLPQLAGRFRCLHVRVPTINVSLMDMSLNLRRETDAQEVNAIMREAAESGPLVGLLGYTEEPHASVDFNRDPRSGVVDGTQTRVAGGQMLKLLSWFDNEWGFANRMLDVAYHWLTLR</sequence>
<dbReference type="Pfam" id="PF02800">
    <property type="entry name" value="Gp_dh_C"/>
    <property type="match status" value="1"/>
</dbReference>
<proteinExistence type="inferred from homology"/>
<dbReference type="FunFam" id="3.40.50.720:FF:000001">
    <property type="entry name" value="Glyceraldehyde-3-phosphate dehydrogenase"/>
    <property type="match status" value="1"/>
</dbReference>
<accession>A0A081G316</accession>
<name>A0A081G316_9GAMM</name>
<dbReference type="EMBL" id="JMQN01000013">
    <property type="protein sequence ID" value="KEA65171.1"/>
    <property type="molecule type" value="Genomic_DNA"/>
</dbReference>
<dbReference type="Pfam" id="PF00044">
    <property type="entry name" value="Gp_dh_N"/>
    <property type="match status" value="1"/>
</dbReference>
<dbReference type="CDD" id="cd17892">
    <property type="entry name" value="GAPDH_N_E4PDH"/>
    <property type="match status" value="1"/>
</dbReference>
<evidence type="ECO:0000313" key="8">
    <source>
        <dbReference type="EMBL" id="KEA65171.1"/>
    </source>
</evidence>
<feature type="binding site" evidence="4">
    <location>
        <position position="320"/>
    </location>
    <ligand>
        <name>NAD(+)</name>
        <dbReference type="ChEBI" id="CHEBI:57540"/>
    </ligand>
</feature>
<protein>
    <submittedName>
        <fullName evidence="8">D-erythrose-4-phosphate dehydrogenase</fullName>
        <ecNumber evidence="8">1.2.1.72</ecNumber>
    </submittedName>
</protein>
<dbReference type="SUPFAM" id="SSF55347">
    <property type="entry name" value="Glyceraldehyde-3-phosphate dehydrogenase-like, C-terminal domain"/>
    <property type="match status" value="1"/>
</dbReference>
<dbReference type="PIRSF" id="PIRSF000149">
    <property type="entry name" value="GAP_DH"/>
    <property type="match status" value="1"/>
</dbReference>
<keyword evidence="9" id="KW-1185">Reference proteome</keyword>
<dbReference type="RefSeq" id="WP_036184022.1">
    <property type="nucleotide sequence ID" value="NZ_JMQN01000013.1"/>
</dbReference>
<evidence type="ECO:0000313" key="9">
    <source>
        <dbReference type="Proteomes" id="UP000028252"/>
    </source>
</evidence>
<evidence type="ECO:0000256" key="2">
    <source>
        <dbReference type="ARBA" id="ARBA00023002"/>
    </source>
</evidence>
<feature type="binding site" evidence="4">
    <location>
        <begin position="12"/>
        <end position="13"/>
    </location>
    <ligand>
        <name>NAD(+)</name>
        <dbReference type="ChEBI" id="CHEBI:57540"/>
    </ligand>
</feature>
<feature type="active site" description="Nucleophile" evidence="3">
    <location>
        <position position="155"/>
    </location>
</feature>
<evidence type="ECO:0000256" key="1">
    <source>
        <dbReference type="ARBA" id="ARBA00011881"/>
    </source>
</evidence>
<dbReference type="Gene3D" id="3.40.50.720">
    <property type="entry name" value="NAD(P)-binding Rossmann-like Domain"/>
    <property type="match status" value="1"/>
</dbReference>
<dbReference type="PRINTS" id="PR00078">
    <property type="entry name" value="G3PDHDRGNASE"/>
</dbReference>
<reference evidence="8 9" key="1">
    <citation type="submission" date="2014-04" db="EMBL/GenBank/DDBJ databases">
        <title>Marinobacterium kochiensis sp. nov., isolated from sediment sample collected from Kochi backwaters in Kerala, India.</title>
        <authorList>
            <person name="Singh A."/>
            <person name="Pinnaka A.K."/>
        </authorList>
    </citation>
    <scope>NUCLEOTIDE SEQUENCE [LARGE SCALE GENOMIC DNA]</scope>
    <source>
        <strain evidence="8 9">AK27</strain>
    </source>
</reference>
<dbReference type="GO" id="GO:0051287">
    <property type="term" value="F:NAD binding"/>
    <property type="evidence" value="ECO:0007669"/>
    <property type="project" value="InterPro"/>
</dbReference>
<dbReference type="PANTHER" id="PTHR43148">
    <property type="entry name" value="GLYCERALDEHYDE-3-PHOSPHATE DEHYDROGENASE 2"/>
    <property type="match status" value="1"/>
</dbReference>
<dbReference type="eggNOG" id="COG0057">
    <property type="taxonomic scope" value="Bacteria"/>
</dbReference>
<dbReference type="GO" id="GO:0048001">
    <property type="term" value="F:erythrose-4-phosphate dehydrogenase activity"/>
    <property type="evidence" value="ECO:0007669"/>
    <property type="project" value="UniProtKB-EC"/>
</dbReference>
<organism evidence="8 9">
    <name type="scientific">Marinobacterium lacunae</name>
    <dbReference type="NCBI Taxonomy" id="1232683"/>
    <lineage>
        <taxon>Bacteria</taxon>
        <taxon>Pseudomonadati</taxon>
        <taxon>Pseudomonadota</taxon>
        <taxon>Gammaproteobacteria</taxon>
        <taxon>Oceanospirillales</taxon>
        <taxon>Oceanospirillaceae</taxon>
        <taxon>Marinobacterium</taxon>
    </lineage>
</organism>
<dbReference type="SMART" id="SM00846">
    <property type="entry name" value="Gp_dh_N"/>
    <property type="match status" value="1"/>
</dbReference>
<dbReference type="EC" id="1.2.1.72" evidence="8"/>
<dbReference type="InterPro" id="IPR020829">
    <property type="entry name" value="GlycerAld_3-P_DH_cat"/>
</dbReference>
<dbReference type="STRING" id="1232683.ADIMK_0873"/>
<comment type="subunit">
    <text evidence="1">Homotetramer.</text>
</comment>
<feature type="domain" description="Glyceraldehyde 3-phosphate dehydrogenase NAD(P) binding" evidence="7">
    <location>
        <begin position="3"/>
        <end position="155"/>
    </location>
</feature>
<dbReference type="InterPro" id="IPR020831">
    <property type="entry name" value="GlycerAld/Erythrose_P_DH"/>
</dbReference>
<dbReference type="InterPro" id="IPR020828">
    <property type="entry name" value="GlycerAld_3-P_DH_NAD(P)-bd"/>
</dbReference>
<dbReference type="PATRIC" id="fig|1232683.4.peg.865"/>
<dbReference type="Proteomes" id="UP000028252">
    <property type="component" value="Unassembled WGS sequence"/>
</dbReference>
<feature type="binding site" evidence="4">
    <location>
        <position position="123"/>
    </location>
    <ligand>
        <name>NAD(+)</name>
        <dbReference type="ChEBI" id="CHEBI:57540"/>
    </ligand>
</feature>